<evidence type="ECO:0000313" key="3">
    <source>
        <dbReference type="Proteomes" id="UP000274822"/>
    </source>
</evidence>
<dbReference type="AlphaFoldDB" id="A0A433QDT4"/>
<protein>
    <submittedName>
        <fullName evidence="2">Uncharacterized protein</fullName>
    </submittedName>
</protein>
<name>A0A433QDT4_9FUNG</name>
<dbReference type="Proteomes" id="UP000274822">
    <property type="component" value="Unassembled WGS sequence"/>
</dbReference>
<comment type="caution">
    <text evidence="2">The sequence shown here is derived from an EMBL/GenBank/DDBJ whole genome shotgun (WGS) entry which is preliminary data.</text>
</comment>
<evidence type="ECO:0000256" key="1">
    <source>
        <dbReference type="SAM" id="MobiDB-lite"/>
    </source>
</evidence>
<feature type="non-terminal residue" evidence="2">
    <location>
        <position position="1"/>
    </location>
</feature>
<feature type="compositionally biased region" description="Basic and acidic residues" evidence="1">
    <location>
        <begin position="73"/>
        <end position="85"/>
    </location>
</feature>
<feature type="compositionally biased region" description="Low complexity" evidence="1">
    <location>
        <begin position="88"/>
        <end position="102"/>
    </location>
</feature>
<gene>
    <name evidence="2" type="ORF">BC938DRAFT_482529</name>
</gene>
<evidence type="ECO:0000313" key="2">
    <source>
        <dbReference type="EMBL" id="RUS27953.1"/>
    </source>
</evidence>
<proteinExistence type="predicted"/>
<sequence length="102" mass="12172">NLGLFPNNNRLCSCKIWYSFFCRRRRIEVRKDFARYERMRFSDERVSYFCASFTVLHGTVTTIEIRPPTPPTERTDSNTIRDVKTTKQRNTTTKQWNTAKAK</sequence>
<feature type="region of interest" description="Disordered" evidence="1">
    <location>
        <begin position="64"/>
        <end position="102"/>
    </location>
</feature>
<keyword evidence="3" id="KW-1185">Reference proteome</keyword>
<dbReference type="EMBL" id="RBNJ01007439">
    <property type="protein sequence ID" value="RUS27953.1"/>
    <property type="molecule type" value="Genomic_DNA"/>
</dbReference>
<accession>A0A433QDT4</accession>
<reference evidence="2 3" key="1">
    <citation type="journal article" date="2018" name="New Phytol.">
        <title>Phylogenomics of Endogonaceae and evolution of mycorrhizas within Mucoromycota.</title>
        <authorList>
            <person name="Chang Y."/>
            <person name="Desiro A."/>
            <person name="Na H."/>
            <person name="Sandor L."/>
            <person name="Lipzen A."/>
            <person name="Clum A."/>
            <person name="Barry K."/>
            <person name="Grigoriev I.V."/>
            <person name="Martin F.M."/>
            <person name="Stajich J.E."/>
            <person name="Smith M.E."/>
            <person name="Bonito G."/>
            <person name="Spatafora J.W."/>
        </authorList>
    </citation>
    <scope>NUCLEOTIDE SEQUENCE [LARGE SCALE GENOMIC DNA]</scope>
    <source>
        <strain evidence="2 3">AD002</strain>
    </source>
</reference>
<organism evidence="2 3">
    <name type="scientific">Jimgerdemannia flammicorona</name>
    <dbReference type="NCBI Taxonomy" id="994334"/>
    <lineage>
        <taxon>Eukaryota</taxon>
        <taxon>Fungi</taxon>
        <taxon>Fungi incertae sedis</taxon>
        <taxon>Mucoromycota</taxon>
        <taxon>Mucoromycotina</taxon>
        <taxon>Endogonomycetes</taxon>
        <taxon>Endogonales</taxon>
        <taxon>Endogonaceae</taxon>
        <taxon>Jimgerdemannia</taxon>
    </lineage>
</organism>